<dbReference type="PROSITE" id="PS00463">
    <property type="entry name" value="ZN2_CY6_FUNGAL_1"/>
    <property type="match status" value="1"/>
</dbReference>
<dbReference type="InterPro" id="IPR001138">
    <property type="entry name" value="Zn2Cys6_DnaBD"/>
</dbReference>
<dbReference type="GO" id="GO:0008270">
    <property type="term" value="F:zinc ion binding"/>
    <property type="evidence" value="ECO:0007669"/>
    <property type="project" value="InterPro"/>
</dbReference>
<reference evidence="4 5" key="1">
    <citation type="submission" date="2016-01" db="EMBL/GenBank/DDBJ databases">
        <title>Biosynthesis of antibiotic leucinostatins and their inhibition on Phytophthora in bio-control Purpureocillium lilacinum.</title>
        <authorList>
            <person name="Wang G."/>
            <person name="Liu Z."/>
            <person name="Lin R."/>
            <person name="Li E."/>
            <person name="Mao Z."/>
            <person name="Ling J."/>
            <person name="Yin W."/>
            <person name="Xie B."/>
        </authorList>
    </citation>
    <scope>NUCLEOTIDE SEQUENCE [LARGE SCALE GENOMIC DNA]</scope>
    <source>
        <strain evidence="4">PLBJ-1</strain>
    </source>
</reference>
<dbReference type="PROSITE" id="PS50048">
    <property type="entry name" value="ZN2_CY6_FUNGAL_2"/>
    <property type="match status" value="1"/>
</dbReference>
<dbReference type="AlphaFoldDB" id="A0A179H621"/>
<dbReference type="Gene3D" id="4.10.240.10">
    <property type="entry name" value="Zn(2)-C6 fungal-type DNA-binding domain"/>
    <property type="match status" value="1"/>
</dbReference>
<evidence type="ECO:0000313" key="5">
    <source>
        <dbReference type="Proteomes" id="UP000078240"/>
    </source>
</evidence>
<dbReference type="EMBL" id="LSBH01000002">
    <property type="protein sequence ID" value="OAQ85040.1"/>
    <property type="molecule type" value="Genomic_DNA"/>
</dbReference>
<feature type="region of interest" description="Disordered" evidence="2">
    <location>
        <begin position="217"/>
        <end position="313"/>
    </location>
</feature>
<sequence>MSLTSRERGNPPPRSKSCVACRRAKRRCDFALPCCLRCEQRGIICDYPMRPGGASGSSSHRQALRATLEEPSRGGWSGVDDDQATMAAAAPPVTPLDTLDCMNLDIGALDPITTTTAASDLCAADLGDFSDVSLLGFSTDASVIDMDLVHQPSALSAPTAREFQDIEDAISRRLRFAIEEIRKTPSMMIAETQTPWCHPLLYRDGMPRSIRARRLRALRGQDPGQRARHIPRHRGPRMRPARHPCADALPRRAGAHAGPDPVSDHPALRRGHAGTGVGREGHPRARVVDHGPTRARALRHRRPAGEGAAAAPAGSHAGLLAGLDPARVGAPDVPVRLLLPAGVPPGLRAAGPDVRREAGAVPRLDAVGVPLDGDHGGGVCARVGGPASLCGQGRAVWERARGGKGRRRGPLREDVDKLPLGCGRGRRMVRVEGRVA</sequence>
<comment type="caution">
    <text evidence="4">The sequence shown here is derived from an EMBL/GenBank/DDBJ whole genome shotgun (WGS) entry which is preliminary data.</text>
</comment>
<evidence type="ECO:0000259" key="3">
    <source>
        <dbReference type="PROSITE" id="PS50048"/>
    </source>
</evidence>
<evidence type="ECO:0000256" key="1">
    <source>
        <dbReference type="ARBA" id="ARBA00023242"/>
    </source>
</evidence>
<name>A0A179H621_PURLI</name>
<feature type="region of interest" description="Disordered" evidence="2">
    <location>
        <begin position="56"/>
        <end position="76"/>
    </location>
</feature>
<dbReference type="CDD" id="cd00067">
    <property type="entry name" value="GAL4"/>
    <property type="match status" value="1"/>
</dbReference>
<evidence type="ECO:0000256" key="2">
    <source>
        <dbReference type="SAM" id="MobiDB-lite"/>
    </source>
</evidence>
<dbReference type="Pfam" id="PF00172">
    <property type="entry name" value="Zn_clus"/>
    <property type="match status" value="1"/>
</dbReference>
<dbReference type="SUPFAM" id="SSF57701">
    <property type="entry name" value="Zn2/Cys6 DNA-binding domain"/>
    <property type="match status" value="1"/>
</dbReference>
<dbReference type="SMART" id="SM00066">
    <property type="entry name" value="GAL4"/>
    <property type="match status" value="1"/>
</dbReference>
<accession>A0A179H621</accession>
<feature type="compositionally biased region" description="Basic residues" evidence="2">
    <location>
        <begin position="226"/>
        <end position="242"/>
    </location>
</feature>
<dbReference type="Proteomes" id="UP000078240">
    <property type="component" value="Unassembled WGS sequence"/>
</dbReference>
<feature type="domain" description="Zn(2)-C6 fungal-type" evidence="3">
    <location>
        <begin position="17"/>
        <end position="47"/>
    </location>
</feature>
<organism evidence="4 5">
    <name type="scientific">Purpureocillium lilacinum</name>
    <name type="common">Paecilomyces lilacinus</name>
    <dbReference type="NCBI Taxonomy" id="33203"/>
    <lineage>
        <taxon>Eukaryota</taxon>
        <taxon>Fungi</taxon>
        <taxon>Dikarya</taxon>
        <taxon>Ascomycota</taxon>
        <taxon>Pezizomycotina</taxon>
        <taxon>Sordariomycetes</taxon>
        <taxon>Hypocreomycetidae</taxon>
        <taxon>Hypocreales</taxon>
        <taxon>Ophiocordycipitaceae</taxon>
        <taxon>Purpureocillium</taxon>
    </lineage>
</organism>
<evidence type="ECO:0000313" key="4">
    <source>
        <dbReference type="EMBL" id="OAQ85040.1"/>
    </source>
</evidence>
<dbReference type="InterPro" id="IPR036864">
    <property type="entry name" value="Zn2-C6_fun-type_DNA-bd_sf"/>
</dbReference>
<proteinExistence type="predicted"/>
<keyword evidence="1" id="KW-0539">Nucleus</keyword>
<dbReference type="GO" id="GO:0000981">
    <property type="term" value="F:DNA-binding transcription factor activity, RNA polymerase II-specific"/>
    <property type="evidence" value="ECO:0007669"/>
    <property type="project" value="InterPro"/>
</dbReference>
<feature type="compositionally biased region" description="Basic and acidic residues" evidence="2">
    <location>
        <begin position="279"/>
        <end position="292"/>
    </location>
</feature>
<protein>
    <submittedName>
        <fullName evidence="4">Fungal zn(2)-Cys(6) binuclear cluster domain-containing protein</fullName>
    </submittedName>
</protein>
<gene>
    <name evidence="4" type="ORF">VFPBJ_03813</name>
</gene>